<feature type="compositionally biased region" description="Polar residues" evidence="1">
    <location>
        <begin position="128"/>
        <end position="151"/>
    </location>
</feature>
<feature type="region of interest" description="Disordered" evidence="1">
    <location>
        <begin position="1"/>
        <end position="54"/>
    </location>
</feature>
<feature type="compositionally biased region" description="Polar residues" evidence="1">
    <location>
        <begin position="84"/>
        <end position="93"/>
    </location>
</feature>
<name>A0AAX4I444_9PEZI</name>
<dbReference type="KEGG" id="cdet:87939429"/>
<gene>
    <name evidence="2" type="ORF">CDEST_02926</name>
</gene>
<accession>A0AAX4I444</accession>
<dbReference type="GeneID" id="87939429"/>
<dbReference type="RefSeq" id="XP_062775136.1">
    <property type="nucleotide sequence ID" value="XM_062919085.1"/>
</dbReference>
<dbReference type="EMBL" id="CP137306">
    <property type="protein sequence ID" value="WQF77912.1"/>
    <property type="molecule type" value="Genomic_DNA"/>
</dbReference>
<feature type="compositionally biased region" description="Basic and acidic residues" evidence="1">
    <location>
        <begin position="155"/>
        <end position="170"/>
    </location>
</feature>
<reference evidence="3" key="1">
    <citation type="journal article" date="2023" name="bioRxiv">
        <title>Complete genome of the Medicago anthracnose fungus, Colletotrichum destructivum, reveals a mini-chromosome-like region within a core chromosome.</title>
        <authorList>
            <person name="Lapalu N."/>
            <person name="Simon A."/>
            <person name="Lu A."/>
            <person name="Plaumann P.-L."/>
            <person name="Amselem J."/>
            <person name="Pigne S."/>
            <person name="Auger A."/>
            <person name="Koch C."/>
            <person name="Dallery J.-F."/>
            <person name="O'Connell R.J."/>
        </authorList>
    </citation>
    <scope>NUCLEOTIDE SEQUENCE [LARGE SCALE GENOMIC DNA]</scope>
    <source>
        <strain evidence="3">CBS 520.97</strain>
    </source>
</reference>
<feature type="compositionally biased region" description="Basic and acidic residues" evidence="1">
    <location>
        <begin position="1"/>
        <end position="10"/>
    </location>
</feature>
<feature type="compositionally biased region" description="Basic and acidic residues" evidence="1">
    <location>
        <begin position="115"/>
        <end position="127"/>
    </location>
</feature>
<sequence length="197" mass="21762">MSRAGPDRGVIHIRSPRPARATRTRHTEAPDLLPELGNAMASSPSTPRARQDALPHYRSISIAIARSPRSAPEIAFLSRRVASTRYSEQTTTSNKERRKRGTKKRTPLTTSQPETTRRHLEGWRAKPEQQTWPQALSQRFSLFSNAASPSASRGKGGEARPETFVSHDAKPTNNGGQRARQNQRGPNPRPPASHPGV</sequence>
<dbReference type="AlphaFoldDB" id="A0AAX4I444"/>
<proteinExistence type="predicted"/>
<organism evidence="2 3">
    <name type="scientific">Colletotrichum destructivum</name>
    <dbReference type="NCBI Taxonomy" id="34406"/>
    <lineage>
        <taxon>Eukaryota</taxon>
        <taxon>Fungi</taxon>
        <taxon>Dikarya</taxon>
        <taxon>Ascomycota</taxon>
        <taxon>Pezizomycotina</taxon>
        <taxon>Sordariomycetes</taxon>
        <taxon>Hypocreomycetidae</taxon>
        <taxon>Glomerellales</taxon>
        <taxon>Glomerellaceae</taxon>
        <taxon>Colletotrichum</taxon>
        <taxon>Colletotrichum destructivum species complex</taxon>
    </lineage>
</organism>
<evidence type="ECO:0000313" key="3">
    <source>
        <dbReference type="Proteomes" id="UP001322277"/>
    </source>
</evidence>
<feature type="compositionally biased region" description="Pro residues" evidence="1">
    <location>
        <begin position="187"/>
        <end position="197"/>
    </location>
</feature>
<dbReference type="Proteomes" id="UP001322277">
    <property type="component" value="Chromosome 2"/>
</dbReference>
<feature type="compositionally biased region" description="Basic residues" evidence="1">
    <location>
        <begin position="96"/>
        <end position="106"/>
    </location>
</feature>
<feature type="region of interest" description="Disordered" evidence="1">
    <location>
        <begin position="80"/>
        <end position="197"/>
    </location>
</feature>
<evidence type="ECO:0000313" key="2">
    <source>
        <dbReference type="EMBL" id="WQF77912.1"/>
    </source>
</evidence>
<protein>
    <submittedName>
        <fullName evidence="2">Uncharacterized protein</fullName>
    </submittedName>
</protein>
<evidence type="ECO:0000256" key="1">
    <source>
        <dbReference type="SAM" id="MobiDB-lite"/>
    </source>
</evidence>
<feature type="compositionally biased region" description="Low complexity" evidence="1">
    <location>
        <begin position="173"/>
        <end position="186"/>
    </location>
</feature>
<feature type="compositionally biased region" description="Basic residues" evidence="1">
    <location>
        <begin position="14"/>
        <end position="24"/>
    </location>
</feature>
<keyword evidence="3" id="KW-1185">Reference proteome</keyword>